<name>A0A3D9D0G0_9FLAO</name>
<dbReference type="Proteomes" id="UP000257030">
    <property type="component" value="Unassembled WGS sequence"/>
</dbReference>
<evidence type="ECO:0000313" key="1">
    <source>
        <dbReference type="EMBL" id="REC71513.1"/>
    </source>
</evidence>
<keyword evidence="2" id="KW-1185">Reference proteome</keyword>
<comment type="caution">
    <text evidence="1">The sequence shown here is derived from an EMBL/GenBank/DDBJ whole genome shotgun (WGS) entry which is preliminary data.</text>
</comment>
<organism evidence="1 2">
    <name type="scientific">Chryseobacterium elymi</name>
    <dbReference type="NCBI Taxonomy" id="395936"/>
    <lineage>
        <taxon>Bacteria</taxon>
        <taxon>Pseudomonadati</taxon>
        <taxon>Bacteroidota</taxon>
        <taxon>Flavobacteriia</taxon>
        <taxon>Flavobacteriales</taxon>
        <taxon>Weeksellaceae</taxon>
        <taxon>Chryseobacterium group</taxon>
        <taxon>Chryseobacterium</taxon>
    </lineage>
</organism>
<dbReference type="AlphaFoldDB" id="A0A3D9D0G0"/>
<accession>A0A3D9D0G0</accession>
<evidence type="ECO:0000313" key="2">
    <source>
        <dbReference type="Proteomes" id="UP000257030"/>
    </source>
</evidence>
<dbReference type="EMBL" id="QNUH01000045">
    <property type="protein sequence ID" value="REC71513.1"/>
    <property type="molecule type" value="Genomic_DNA"/>
</dbReference>
<proteinExistence type="predicted"/>
<protein>
    <submittedName>
        <fullName evidence="1">Uncharacterized protein</fullName>
    </submittedName>
</protein>
<sequence>MMRQKGTKIWNIFPAQNSNQLLFLFLCLFFCFSLSAQIYIEKNTSFFLSDSTCVTQSAPLLIQEKNKASVYIVEETIVSDIQETELIKTTYIQRNHSKKTKNHFTKKKRNRKKKLKEIIIEEDEQKNLSFSKTNIENKNFLHSLQKLILTIIISSKENNSIQINKKQQFLYQQTTFADKQKQINLYNRLLLPFDYHLYLIPIRAPPYVI</sequence>
<gene>
    <name evidence="1" type="ORF">DRF60_20575</name>
</gene>
<reference evidence="1 2" key="1">
    <citation type="journal article" date="2010" name="Syst. Appl. Microbiol.">
        <title>Four new species of Chryseobacterium from the rhizosphere of coastal sand dune plants, Chryseobacterium elymi sp. nov., Chryseobacterium hagamense sp. nov., Chryseobacterium lathyri sp. nov. and Chryseobacterium rhizosphaerae sp. nov.</title>
        <authorList>
            <person name="Cho S.H."/>
            <person name="Lee K.S."/>
            <person name="Shin D.S."/>
            <person name="Han J.H."/>
            <person name="Park K.S."/>
            <person name="Lee C.H."/>
            <person name="Park K.H."/>
            <person name="Kim S.B."/>
        </authorList>
    </citation>
    <scope>NUCLEOTIDE SEQUENCE [LARGE SCALE GENOMIC DNA]</scope>
    <source>
        <strain evidence="1 2">KCTC 22547</strain>
    </source>
</reference>
<dbReference type="RefSeq" id="WP_123902710.1">
    <property type="nucleotide sequence ID" value="NZ_QNUH01000045.1"/>
</dbReference>